<name>A0A271ISG8_9BACT</name>
<dbReference type="AlphaFoldDB" id="A0A271ISG8"/>
<dbReference type="Proteomes" id="UP000216339">
    <property type="component" value="Unassembled WGS sequence"/>
</dbReference>
<evidence type="ECO:0000313" key="2">
    <source>
        <dbReference type="Proteomes" id="UP000216339"/>
    </source>
</evidence>
<protein>
    <submittedName>
        <fullName evidence="1">Uncharacterized protein</fullName>
    </submittedName>
</protein>
<reference evidence="1 2" key="1">
    <citation type="submission" date="2016-11" db="EMBL/GenBank/DDBJ databases">
        <title>Study of marine rhodopsin-containing bacteria.</title>
        <authorList>
            <person name="Yoshizawa S."/>
            <person name="Kumagai Y."/>
            <person name="Kogure K."/>
        </authorList>
    </citation>
    <scope>NUCLEOTIDE SEQUENCE [LARGE SCALE GENOMIC DNA]</scope>
    <source>
        <strain evidence="1 2">SAORIC-28</strain>
    </source>
</reference>
<keyword evidence="2" id="KW-1185">Reference proteome</keyword>
<dbReference type="OrthoDB" id="9830858at2"/>
<organism evidence="1 2">
    <name type="scientific">Rubrivirga marina</name>
    <dbReference type="NCBI Taxonomy" id="1196024"/>
    <lineage>
        <taxon>Bacteria</taxon>
        <taxon>Pseudomonadati</taxon>
        <taxon>Rhodothermota</taxon>
        <taxon>Rhodothermia</taxon>
        <taxon>Rhodothermales</taxon>
        <taxon>Rubricoccaceae</taxon>
        <taxon>Rubrivirga</taxon>
    </lineage>
</organism>
<accession>A0A271ISG8</accession>
<dbReference type="RefSeq" id="WP_095512659.1">
    <property type="nucleotide sequence ID" value="NZ_MQWD01000010.1"/>
</dbReference>
<dbReference type="EMBL" id="MQWD01000010">
    <property type="protein sequence ID" value="PAP74182.1"/>
    <property type="molecule type" value="Genomic_DNA"/>
</dbReference>
<proteinExistence type="predicted"/>
<gene>
    <name evidence="1" type="ORF">BSZ37_21195</name>
</gene>
<comment type="caution">
    <text evidence="1">The sequence shown here is derived from an EMBL/GenBank/DDBJ whole genome shotgun (WGS) entry which is preliminary data.</text>
</comment>
<sequence>MPSAPHSLLELDGLLYLRSSQDDPEVAADIQRALLMPLGDLAERSDNIHFLLGLLHEARQRDETGYLQRVFLPWVAVKNRARTHAARVYSSFVGAFLDDDVAARSNELVRVYRDVVGDLFDPYATLVSASYQFIEGTFDGIEVANLGSTELGKVEYARSRIRRDNEGWDLFQHYDPVVRNAVSHAGSHGYEVHEDTVIFRNVRRSDRKVEVVRWTHDEVLQHTAGLIETVRSISLAENVFGFDCIETLMSGFDGVAALMNYAFDEDQRREMRERIDAGIPAIRAAPDMPFGEKMRRLREILDENLRVRGMTPPSAFVRSSENPTPLVLEVDDPELNRALAEAETDEAVLNAAIPLFRYNLLAQTVYGDLFEPYVTRTPRGPDGAPSRVTLETPGALLAQYDDETAGLIDLMFESAIWIDGEEARVQVDFDAWAEREDLDLGVQRFPRKPRPSLLTGASSPT</sequence>
<evidence type="ECO:0000313" key="1">
    <source>
        <dbReference type="EMBL" id="PAP74182.1"/>
    </source>
</evidence>